<proteinExistence type="predicted"/>
<feature type="region of interest" description="Disordered" evidence="1">
    <location>
        <begin position="1"/>
        <end position="150"/>
    </location>
</feature>
<evidence type="ECO:0000313" key="2">
    <source>
        <dbReference type="EMBL" id="CAA9369516.1"/>
    </source>
</evidence>
<feature type="compositionally biased region" description="Pro residues" evidence="1">
    <location>
        <begin position="135"/>
        <end position="144"/>
    </location>
</feature>
<feature type="compositionally biased region" description="Basic residues" evidence="1">
    <location>
        <begin position="67"/>
        <end position="84"/>
    </location>
</feature>
<sequence>GRTGPRIRAPDARRRLRGDDRGGRQALRGLRVHRACQGPPLLLPPADGARGLPGGRRGGDPPEGRPRGVRRPPRRGAGRPQRPRRPVDLPDRRGVRRHLLRVLQGHRAGVPRADRWRPTPLRGPDEGAATDPGTPGTPPGPPGSRRPGGV</sequence>
<accession>A0A6J4MWJ5</accession>
<feature type="compositionally biased region" description="Basic and acidic residues" evidence="1">
    <location>
        <begin position="57"/>
        <end position="66"/>
    </location>
</feature>
<feature type="compositionally biased region" description="Basic and acidic residues" evidence="1">
    <location>
        <begin position="8"/>
        <end position="23"/>
    </location>
</feature>
<gene>
    <name evidence="2" type="ORF">AVDCRST_MAG47-1051</name>
</gene>
<name>A0A6J4MWJ5_9ACTN</name>
<feature type="compositionally biased region" description="Low complexity" evidence="1">
    <location>
        <begin position="38"/>
        <end position="50"/>
    </location>
</feature>
<protein>
    <submittedName>
        <fullName evidence="2">Uncharacterized protein</fullName>
    </submittedName>
</protein>
<evidence type="ECO:0000256" key="1">
    <source>
        <dbReference type="SAM" id="MobiDB-lite"/>
    </source>
</evidence>
<reference evidence="2" key="1">
    <citation type="submission" date="2020-02" db="EMBL/GenBank/DDBJ databases">
        <authorList>
            <person name="Meier V. D."/>
        </authorList>
    </citation>
    <scope>NUCLEOTIDE SEQUENCE</scope>
    <source>
        <strain evidence="2">AVDCRST_MAG47</strain>
    </source>
</reference>
<feature type="non-terminal residue" evidence="2">
    <location>
        <position position="1"/>
    </location>
</feature>
<organism evidence="2">
    <name type="scientific">uncultured Nocardioidaceae bacterium</name>
    <dbReference type="NCBI Taxonomy" id="253824"/>
    <lineage>
        <taxon>Bacteria</taxon>
        <taxon>Bacillati</taxon>
        <taxon>Actinomycetota</taxon>
        <taxon>Actinomycetes</taxon>
        <taxon>Propionibacteriales</taxon>
        <taxon>Nocardioidaceae</taxon>
        <taxon>environmental samples</taxon>
    </lineage>
</organism>
<dbReference type="EMBL" id="CADCUK010000075">
    <property type="protein sequence ID" value="CAA9369516.1"/>
    <property type="molecule type" value="Genomic_DNA"/>
</dbReference>
<dbReference type="AlphaFoldDB" id="A0A6J4MWJ5"/>
<feature type="non-terminal residue" evidence="2">
    <location>
        <position position="150"/>
    </location>
</feature>